<protein>
    <recommendedName>
        <fullName evidence="3">Ig-like domain-containing protein</fullName>
    </recommendedName>
</protein>
<dbReference type="AlphaFoldDB" id="A0AAN8R751"/>
<dbReference type="SUPFAM" id="SSF48726">
    <property type="entry name" value="Immunoglobulin"/>
    <property type="match status" value="1"/>
</dbReference>
<dbReference type="EMBL" id="JAGTTL010000002">
    <property type="protein sequence ID" value="KAK6326553.1"/>
    <property type="molecule type" value="Genomic_DNA"/>
</dbReference>
<organism evidence="1 2">
    <name type="scientific">Coregonus suidteri</name>
    <dbReference type="NCBI Taxonomy" id="861788"/>
    <lineage>
        <taxon>Eukaryota</taxon>
        <taxon>Metazoa</taxon>
        <taxon>Chordata</taxon>
        <taxon>Craniata</taxon>
        <taxon>Vertebrata</taxon>
        <taxon>Euteleostomi</taxon>
        <taxon>Actinopterygii</taxon>
        <taxon>Neopterygii</taxon>
        <taxon>Teleostei</taxon>
        <taxon>Protacanthopterygii</taxon>
        <taxon>Salmoniformes</taxon>
        <taxon>Salmonidae</taxon>
        <taxon>Coregoninae</taxon>
        <taxon>Coregonus</taxon>
    </lineage>
</organism>
<gene>
    <name evidence="1" type="ORF">J4Q44_G00021980</name>
</gene>
<evidence type="ECO:0000313" key="2">
    <source>
        <dbReference type="Proteomes" id="UP001356427"/>
    </source>
</evidence>
<dbReference type="Proteomes" id="UP001356427">
    <property type="component" value="Unassembled WGS sequence"/>
</dbReference>
<evidence type="ECO:0000313" key="1">
    <source>
        <dbReference type="EMBL" id="KAK6326553.1"/>
    </source>
</evidence>
<sequence>MVTHSLYHQARPHPGTVQLWAPPLLARWVVKPHAFSRSKVPPPSALVPSEYIQTEGVQLSDQGQYTCDVTDEQGSTKEKLLLLVAAPFKEPQLSVQSSCDSFFITLKSSQGFPQPKCGGQTPLEEISPIRATAVLAWTAGGRYEGHSSMEVKPNSTLTIIC</sequence>
<reference evidence="1 2" key="1">
    <citation type="submission" date="2021-04" db="EMBL/GenBank/DDBJ databases">
        <authorList>
            <person name="De Guttry C."/>
            <person name="Zahm M."/>
            <person name="Klopp C."/>
            <person name="Cabau C."/>
            <person name="Louis A."/>
            <person name="Berthelot C."/>
            <person name="Parey E."/>
            <person name="Roest Crollius H."/>
            <person name="Montfort J."/>
            <person name="Robinson-Rechavi M."/>
            <person name="Bucao C."/>
            <person name="Bouchez O."/>
            <person name="Gislard M."/>
            <person name="Lluch J."/>
            <person name="Milhes M."/>
            <person name="Lampietro C."/>
            <person name="Lopez Roques C."/>
            <person name="Donnadieu C."/>
            <person name="Braasch I."/>
            <person name="Desvignes T."/>
            <person name="Postlethwait J."/>
            <person name="Bobe J."/>
            <person name="Wedekind C."/>
            <person name="Guiguen Y."/>
        </authorList>
    </citation>
    <scope>NUCLEOTIDE SEQUENCE [LARGE SCALE GENOMIC DNA]</scope>
    <source>
        <strain evidence="1">Cs_M1</strain>
        <tissue evidence="1">Blood</tissue>
    </source>
</reference>
<accession>A0AAN8R751</accession>
<name>A0AAN8R751_9TELE</name>
<evidence type="ECO:0008006" key="3">
    <source>
        <dbReference type="Google" id="ProtNLM"/>
    </source>
</evidence>
<keyword evidence="2" id="KW-1185">Reference proteome</keyword>
<proteinExistence type="predicted"/>
<comment type="caution">
    <text evidence="1">The sequence shown here is derived from an EMBL/GenBank/DDBJ whole genome shotgun (WGS) entry which is preliminary data.</text>
</comment>
<dbReference type="InterPro" id="IPR036179">
    <property type="entry name" value="Ig-like_dom_sf"/>
</dbReference>